<name>A0A0S2IU16_LEPBO</name>
<organism evidence="1">
    <name type="scientific">Leptospira borgpetersenii serovar Ballum</name>
    <dbReference type="NCBI Taxonomy" id="280505"/>
    <lineage>
        <taxon>Bacteria</taxon>
        <taxon>Pseudomonadati</taxon>
        <taxon>Spirochaetota</taxon>
        <taxon>Spirochaetia</taxon>
        <taxon>Leptospirales</taxon>
        <taxon>Leptospiraceae</taxon>
        <taxon>Leptospira</taxon>
    </lineage>
</organism>
<accession>A0A0S2IU16</accession>
<protein>
    <submittedName>
        <fullName evidence="1">Uncharacterized protein</fullName>
    </submittedName>
</protein>
<dbReference type="AlphaFoldDB" id="A0A0S2IU16"/>
<evidence type="ECO:0000313" key="1">
    <source>
        <dbReference type="EMBL" id="ALO27126.1"/>
    </source>
</evidence>
<dbReference type="Proteomes" id="UP000058857">
    <property type="component" value="Chromosome 1"/>
</dbReference>
<evidence type="ECO:0000313" key="2">
    <source>
        <dbReference type="Proteomes" id="UP000058857"/>
    </source>
</evidence>
<proteinExistence type="predicted"/>
<sequence length="44" mass="5387">MEHTSRKNVFIKEYEFVIPWKNNSDLNFTVVNLFDYLLFSFLKV</sequence>
<dbReference type="EMBL" id="CP012029">
    <property type="protein sequence ID" value="ALO27126.1"/>
    <property type="molecule type" value="Genomic_DNA"/>
</dbReference>
<gene>
    <name evidence="1" type="ORF">LBBP_02910</name>
</gene>
<reference evidence="1 2" key="1">
    <citation type="journal article" date="2015" name="PLoS Negl. Trop. Dis.">
        <title>Distribution of Plasmids in Distinct Leptospira Pathogenic Species.</title>
        <authorList>
            <person name="Wang Y."/>
            <person name="Zhuang X."/>
            <person name="Zhong Y."/>
            <person name="Zhang C."/>
            <person name="Zhang Y."/>
            <person name="Zeng L."/>
            <person name="Zhu Y."/>
            <person name="He P."/>
            <person name="Dong K."/>
            <person name="Pal U."/>
            <person name="Guo X."/>
            <person name="Qin J."/>
        </authorList>
    </citation>
    <scope>NUCLEOTIDE SEQUENCE [LARGE SCALE GENOMIC DNA]</scope>
    <source>
        <strain evidence="1 2">56604</strain>
    </source>
</reference>